<reference evidence="3" key="1">
    <citation type="submission" date="2017-02" db="EMBL/GenBank/DDBJ databases">
        <authorList>
            <person name="Varghese N."/>
            <person name="Submissions S."/>
        </authorList>
    </citation>
    <scope>NUCLEOTIDE SEQUENCE [LARGE SCALE GENOMIC DNA]</scope>
    <source>
        <strain evidence="3">ATCC BAA-34</strain>
    </source>
</reference>
<name>A0A1T4Q7W3_9BACT</name>
<evidence type="ECO:0000313" key="3">
    <source>
        <dbReference type="Proteomes" id="UP000190102"/>
    </source>
</evidence>
<gene>
    <name evidence="2" type="ORF">SAMN02745119_02280</name>
</gene>
<dbReference type="RefSeq" id="WP_078790552.1">
    <property type="nucleotide sequence ID" value="NZ_FUWR01000012.1"/>
</dbReference>
<dbReference type="Proteomes" id="UP000190102">
    <property type="component" value="Unassembled WGS sequence"/>
</dbReference>
<evidence type="ECO:0000313" key="2">
    <source>
        <dbReference type="EMBL" id="SJZ99727.1"/>
    </source>
</evidence>
<evidence type="ECO:0000256" key="1">
    <source>
        <dbReference type="SAM" id="SignalP"/>
    </source>
</evidence>
<keyword evidence="1" id="KW-0732">Signal</keyword>
<accession>A0A1T4Q7W3</accession>
<dbReference type="EMBL" id="FUWR01000012">
    <property type="protein sequence ID" value="SJZ99727.1"/>
    <property type="molecule type" value="Genomic_DNA"/>
</dbReference>
<dbReference type="AlphaFoldDB" id="A0A1T4Q7W3"/>
<keyword evidence="3" id="KW-1185">Reference proteome</keyword>
<feature type="chain" id="PRO_5012865937" evidence="1">
    <location>
        <begin position="22"/>
        <end position="280"/>
    </location>
</feature>
<dbReference type="STRING" id="115783.SAMN02745119_02280"/>
<feature type="signal peptide" evidence="1">
    <location>
        <begin position="1"/>
        <end position="21"/>
    </location>
</feature>
<proteinExistence type="predicted"/>
<sequence length="280" mass="31634">MIKTILLTFALIIGISSVATANMRAPYRNEFQGSTEIRTSIPNLTVMKEELLFACDFPYRGSLNEVLHQTREVQTSATYQVFSTTETDANFDFILTVNQPAKASINGIASTVSTPVELNKPKPKRSFGDTIDSSYRVSFSGHLKKGINRINVSYSQPMSVHERMGGIYPFFITSSFTSTFSYDLSPLREWKLDDAFTMDIRITFKDDSGWSKHLFGSDYTFHLYGRSKQVTKDADYQGRNGGYFTEIPFAKNPAAPNDSNEITIHFTKDFPEQLKATCEY</sequence>
<protein>
    <submittedName>
        <fullName evidence="2">Uncharacterized protein</fullName>
    </submittedName>
</protein>
<organism evidence="2 3">
    <name type="scientific">Trichlorobacter thiogenes</name>
    <dbReference type="NCBI Taxonomy" id="115783"/>
    <lineage>
        <taxon>Bacteria</taxon>
        <taxon>Pseudomonadati</taxon>
        <taxon>Thermodesulfobacteriota</taxon>
        <taxon>Desulfuromonadia</taxon>
        <taxon>Geobacterales</taxon>
        <taxon>Geobacteraceae</taxon>
        <taxon>Trichlorobacter</taxon>
    </lineage>
</organism>